<name>A0A7T4JUN8_9CORY</name>
<evidence type="ECO:0000313" key="3">
    <source>
        <dbReference type="EMBL" id="QQB46021.1"/>
    </source>
</evidence>
<feature type="domain" description="CBS" evidence="2">
    <location>
        <begin position="360"/>
        <end position="417"/>
    </location>
</feature>
<evidence type="ECO:0000313" key="5">
    <source>
        <dbReference type="Proteomes" id="UP000596145"/>
    </source>
</evidence>
<dbReference type="Pfam" id="PF03448">
    <property type="entry name" value="MgtE_N"/>
    <property type="match status" value="1"/>
</dbReference>
<dbReference type="GO" id="GO:0015095">
    <property type="term" value="F:magnesium ion transmembrane transporter activity"/>
    <property type="evidence" value="ECO:0007669"/>
    <property type="project" value="InterPro"/>
</dbReference>
<dbReference type="PANTHER" id="PTHR43773:SF1">
    <property type="entry name" value="MAGNESIUM TRANSPORTER MGTE"/>
    <property type="match status" value="1"/>
</dbReference>
<dbReference type="EMBL" id="CP069534">
    <property type="protein sequence ID" value="QRP71467.1"/>
    <property type="molecule type" value="Genomic_DNA"/>
</dbReference>
<dbReference type="Pfam" id="PF26205">
    <property type="entry name" value="SH3_actinomycetes"/>
    <property type="match status" value="1"/>
</dbReference>
<dbReference type="Pfam" id="PF00571">
    <property type="entry name" value="CBS"/>
    <property type="match status" value="1"/>
</dbReference>
<evidence type="ECO:0000259" key="2">
    <source>
        <dbReference type="PROSITE" id="PS51371"/>
    </source>
</evidence>
<dbReference type="SUPFAM" id="SSF54631">
    <property type="entry name" value="CBS-domain pair"/>
    <property type="match status" value="1"/>
</dbReference>
<dbReference type="Proteomes" id="UP000617681">
    <property type="component" value="Chromosome"/>
</dbReference>
<dbReference type="InterPro" id="IPR006669">
    <property type="entry name" value="MgtE_transporter"/>
</dbReference>
<keyword evidence="1" id="KW-0129">CBS domain</keyword>
<evidence type="ECO:0000256" key="1">
    <source>
        <dbReference type="PROSITE-ProRule" id="PRU00703"/>
    </source>
</evidence>
<dbReference type="GO" id="GO:0016020">
    <property type="term" value="C:membrane"/>
    <property type="evidence" value="ECO:0007669"/>
    <property type="project" value="InterPro"/>
</dbReference>
<dbReference type="InterPro" id="IPR046342">
    <property type="entry name" value="CBS_dom_sf"/>
</dbReference>
<dbReference type="InterPro" id="IPR011033">
    <property type="entry name" value="PRC_barrel-like_sf"/>
</dbReference>
<dbReference type="Proteomes" id="UP000596145">
    <property type="component" value="Chromosome"/>
</dbReference>
<dbReference type="SUPFAM" id="SSF158791">
    <property type="entry name" value="MgtE N-terminal domain-like"/>
    <property type="match status" value="1"/>
</dbReference>
<protein>
    <submittedName>
        <fullName evidence="3">Magnesium transporter</fullName>
    </submittedName>
</protein>
<accession>A0A7T4JUN8</accession>
<evidence type="ECO:0000313" key="4">
    <source>
        <dbReference type="EMBL" id="QRP71467.1"/>
    </source>
</evidence>
<gene>
    <name evidence="3" type="ORF">I6I10_11265</name>
    <name evidence="4" type="ORF">I6J21_04860</name>
</gene>
<dbReference type="InterPro" id="IPR058838">
    <property type="entry name" value="SH3_actinomycetes"/>
</dbReference>
<reference evidence="3 5" key="1">
    <citation type="submission" date="2020-12" db="EMBL/GenBank/DDBJ databases">
        <title>FDA dAtabase for Regulatory Grade micrObial Sequences (FDA-ARGOS): Supporting development and validation of Infectious Disease Dx tests.</title>
        <authorList>
            <person name="Sproer C."/>
            <person name="Gronow S."/>
            <person name="Severitt S."/>
            <person name="Schroder I."/>
            <person name="Tallon L."/>
            <person name="Sadzewicz L."/>
            <person name="Zhao X."/>
            <person name="Boylan J."/>
            <person name="Ott S."/>
            <person name="Bowen H."/>
            <person name="Vavikolanu K."/>
            <person name="Mehta A."/>
            <person name="Aluvathingal J."/>
            <person name="Nadendla S."/>
            <person name="Lowell S."/>
            <person name="Myers T."/>
            <person name="Yan Y."/>
            <person name="Sichtig H."/>
        </authorList>
    </citation>
    <scope>NUCLEOTIDE SEQUENCE [LARGE SCALE GENOMIC DNA]</scope>
    <source>
        <strain evidence="3 5">FDAARGOS_1053</strain>
        <strain evidence="4">FDAARGOS_1191</strain>
    </source>
</reference>
<dbReference type="PROSITE" id="PS51371">
    <property type="entry name" value="CBS"/>
    <property type="match status" value="1"/>
</dbReference>
<dbReference type="InterPro" id="IPR038076">
    <property type="entry name" value="MgtE_N_sf"/>
</dbReference>
<dbReference type="SUPFAM" id="SSF50346">
    <property type="entry name" value="PRC-barrel domain"/>
    <property type="match status" value="1"/>
</dbReference>
<organism evidence="3 5">
    <name type="scientific">Corynebacterium glucuronolyticum</name>
    <dbReference type="NCBI Taxonomy" id="39791"/>
    <lineage>
        <taxon>Bacteria</taxon>
        <taxon>Bacillati</taxon>
        <taxon>Actinomycetota</taxon>
        <taxon>Actinomycetes</taxon>
        <taxon>Mycobacteriales</taxon>
        <taxon>Corynebacteriaceae</taxon>
        <taxon>Corynebacterium</taxon>
    </lineage>
</organism>
<dbReference type="InterPro" id="IPR000644">
    <property type="entry name" value="CBS_dom"/>
</dbReference>
<dbReference type="AlphaFoldDB" id="A0A7T4JUN8"/>
<proteinExistence type="predicted"/>
<dbReference type="SMART" id="SM00924">
    <property type="entry name" value="MgtE_N"/>
    <property type="match status" value="1"/>
</dbReference>
<dbReference type="InterPro" id="IPR006668">
    <property type="entry name" value="Mg_transptr_MgtE_intracell_dom"/>
</dbReference>
<dbReference type="CDD" id="cd04606">
    <property type="entry name" value="CBS_pair_Mg_transporter"/>
    <property type="match status" value="1"/>
</dbReference>
<dbReference type="EMBL" id="CP066007">
    <property type="protein sequence ID" value="QQB46021.1"/>
    <property type="molecule type" value="Genomic_DNA"/>
</dbReference>
<dbReference type="Gene3D" id="1.25.60.10">
    <property type="entry name" value="MgtE N-terminal domain-like"/>
    <property type="match status" value="1"/>
</dbReference>
<dbReference type="PANTHER" id="PTHR43773">
    <property type="entry name" value="MAGNESIUM TRANSPORTER MGTE"/>
    <property type="match status" value="1"/>
</dbReference>
<sequence>MTSSTRVYAGRLSGMVVRDPDADSIGRVRDVVLMIRPDGQDSRALGLVVEMVNKRRIFVPMLRIGEITPQDIILVTGSVSIRAYKSRAGEITVWDDLIGSKVSVDDPDYPHLHGKPVEIADVELERTRTRDWIVSSVAVFSKRPKFGRRPTLTTVPWMYVHGVSASGVGPRDETAEHIAELDDLRPADAAQVFSDLPAEEQRDVADALNDERLADILQELSEDHQAELIEALDLERAADVLEEMDPDDAADLLAELDDNTADVLLELMDPSESAPVRRLMTFSPDTVGALMTPEPLIVTPQTSVAEALAMARNPDLATSLSSLLFVVRPPTATPTGTYLGCVHLQKLLREAPGALVAGILDPDLPPLYANDSQETAARYFALYNLVCGPVLDEAGHLLGAVAVDDLLDHMLPEDWREGGIRPEAAQTTKPQVGKLITERAREILNSKSAQHPQKGGSDRG</sequence>
<dbReference type="Gene3D" id="3.10.580.10">
    <property type="entry name" value="CBS-domain"/>
    <property type="match status" value="1"/>
</dbReference>